<organism evidence="4 5">
    <name type="scientific">Rickenella mellea</name>
    <dbReference type="NCBI Taxonomy" id="50990"/>
    <lineage>
        <taxon>Eukaryota</taxon>
        <taxon>Fungi</taxon>
        <taxon>Dikarya</taxon>
        <taxon>Basidiomycota</taxon>
        <taxon>Agaricomycotina</taxon>
        <taxon>Agaricomycetes</taxon>
        <taxon>Hymenochaetales</taxon>
        <taxon>Rickenellaceae</taxon>
        <taxon>Rickenella</taxon>
    </lineage>
</organism>
<feature type="region of interest" description="Disordered" evidence="1">
    <location>
        <begin position="163"/>
        <end position="220"/>
    </location>
</feature>
<sequence length="220" mass="24066">MVDLRHRFVSQDGDDGDQRDDDERSPRAPLHSPSSNDSSWAFTALAFILQALVGAIHAGFIALASTPLFMSRLILPAATNVGEGPHAQRVANPAFIPYYANANPHHLGERWYAVYVGRRVGVFNEWVEVAEATSGISGNSQRRFGSRSDAIASFQAADAAGHVHVRNSPPPAPPEDTPDNGEDDPNAASSSQRKPFPDYRRDGDSKRFHKKEEPDDDAYC</sequence>
<proteinExistence type="predicted"/>
<keyword evidence="5" id="KW-1185">Reference proteome</keyword>
<keyword evidence="2" id="KW-0812">Transmembrane</keyword>
<feature type="transmembrane region" description="Helical" evidence="2">
    <location>
        <begin position="40"/>
        <end position="64"/>
    </location>
</feature>
<dbReference type="EMBL" id="ML170164">
    <property type="protein sequence ID" value="TDL25096.1"/>
    <property type="molecule type" value="Genomic_DNA"/>
</dbReference>
<keyword evidence="2" id="KW-0472">Membrane</keyword>
<evidence type="ECO:0000313" key="4">
    <source>
        <dbReference type="EMBL" id="TDL25096.1"/>
    </source>
</evidence>
<evidence type="ECO:0000256" key="2">
    <source>
        <dbReference type="SAM" id="Phobius"/>
    </source>
</evidence>
<dbReference type="AlphaFoldDB" id="A0A4Y7QCK9"/>
<accession>A0A4Y7QCK9</accession>
<feature type="region of interest" description="Disordered" evidence="1">
    <location>
        <begin position="1"/>
        <end position="37"/>
    </location>
</feature>
<feature type="domain" description="Ribonuclease H1 N-terminal" evidence="3">
    <location>
        <begin position="111"/>
        <end position="151"/>
    </location>
</feature>
<evidence type="ECO:0000259" key="3">
    <source>
        <dbReference type="Pfam" id="PF01693"/>
    </source>
</evidence>
<dbReference type="VEuPathDB" id="FungiDB:BD410DRAFT_801202"/>
<feature type="compositionally biased region" description="Acidic residues" evidence="1">
    <location>
        <begin position="176"/>
        <end position="185"/>
    </location>
</feature>
<feature type="compositionally biased region" description="Basic and acidic residues" evidence="1">
    <location>
        <begin position="195"/>
        <end position="213"/>
    </location>
</feature>
<keyword evidence="2" id="KW-1133">Transmembrane helix</keyword>
<dbReference type="Proteomes" id="UP000294933">
    <property type="component" value="Unassembled WGS sequence"/>
</dbReference>
<gene>
    <name evidence="4" type="ORF">BD410DRAFT_801202</name>
</gene>
<dbReference type="Pfam" id="PF01693">
    <property type="entry name" value="Cauli_VI"/>
    <property type="match status" value="1"/>
</dbReference>
<dbReference type="OrthoDB" id="2757443at2759"/>
<evidence type="ECO:0000313" key="5">
    <source>
        <dbReference type="Proteomes" id="UP000294933"/>
    </source>
</evidence>
<protein>
    <recommendedName>
        <fullName evidence="3">Ribonuclease H1 N-terminal domain-containing protein</fullName>
    </recommendedName>
</protein>
<dbReference type="InterPro" id="IPR037056">
    <property type="entry name" value="RNase_H1_N_sf"/>
</dbReference>
<name>A0A4Y7QCK9_9AGAM</name>
<dbReference type="STRING" id="50990.A0A4Y7QCK9"/>
<dbReference type="InterPro" id="IPR009027">
    <property type="entry name" value="Ribosomal_bL9/RNase_H1_N"/>
</dbReference>
<dbReference type="Gene3D" id="3.40.970.10">
    <property type="entry name" value="Ribonuclease H1, N-terminal domain"/>
    <property type="match status" value="1"/>
</dbReference>
<dbReference type="SUPFAM" id="SSF55658">
    <property type="entry name" value="L9 N-domain-like"/>
    <property type="match status" value="1"/>
</dbReference>
<dbReference type="InterPro" id="IPR011320">
    <property type="entry name" value="RNase_H1_N"/>
</dbReference>
<reference evidence="4 5" key="1">
    <citation type="submission" date="2018-06" db="EMBL/GenBank/DDBJ databases">
        <title>A transcriptomic atlas of mushroom development highlights an independent origin of complex multicellularity.</title>
        <authorList>
            <consortium name="DOE Joint Genome Institute"/>
            <person name="Krizsan K."/>
            <person name="Almasi E."/>
            <person name="Merenyi Z."/>
            <person name="Sahu N."/>
            <person name="Viragh M."/>
            <person name="Koszo T."/>
            <person name="Mondo S."/>
            <person name="Kiss B."/>
            <person name="Balint B."/>
            <person name="Kues U."/>
            <person name="Barry K."/>
            <person name="Hegedus J.C."/>
            <person name="Henrissat B."/>
            <person name="Johnson J."/>
            <person name="Lipzen A."/>
            <person name="Ohm R."/>
            <person name="Nagy I."/>
            <person name="Pangilinan J."/>
            <person name="Yan J."/>
            <person name="Xiong Y."/>
            <person name="Grigoriev I.V."/>
            <person name="Hibbett D.S."/>
            <person name="Nagy L.G."/>
        </authorList>
    </citation>
    <scope>NUCLEOTIDE SEQUENCE [LARGE SCALE GENOMIC DNA]</scope>
    <source>
        <strain evidence="4 5">SZMC22713</strain>
    </source>
</reference>
<evidence type="ECO:0000256" key="1">
    <source>
        <dbReference type="SAM" id="MobiDB-lite"/>
    </source>
</evidence>